<evidence type="ECO:0000313" key="2">
    <source>
        <dbReference type="Proteomes" id="UP000282930"/>
    </source>
</evidence>
<dbReference type="Proteomes" id="UP000282930">
    <property type="component" value="Chromosome"/>
</dbReference>
<reference evidence="1 2" key="1">
    <citation type="submission" date="2018-12" db="EMBL/GenBank/DDBJ databases">
        <title>Genome sequence from the cellulolytic species, Caldicellulosiruptor changbaiensis.</title>
        <authorList>
            <person name="Blumer-Schuette S.E."/>
            <person name="Mendoza C."/>
        </authorList>
    </citation>
    <scope>NUCLEOTIDE SEQUENCE [LARGE SCALE GENOMIC DNA]</scope>
    <source>
        <strain evidence="1 2">CBS-Z</strain>
    </source>
</reference>
<protein>
    <submittedName>
        <fullName evidence="1">DNA-binding protein</fullName>
    </submittedName>
</protein>
<dbReference type="EMBL" id="CP034791">
    <property type="protein sequence ID" value="AZT91625.1"/>
    <property type="molecule type" value="Genomic_DNA"/>
</dbReference>
<name>A0A3T0D8Z7_9FIRM</name>
<dbReference type="AlphaFoldDB" id="A0A3T0D8Z7"/>
<dbReference type="GO" id="GO:0003677">
    <property type="term" value="F:DNA binding"/>
    <property type="evidence" value="ECO:0007669"/>
    <property type="project" value="UniProtKB-KW"/>
</dbReference>
<accession>A0A3T0D8Z7</accession>
<evidence type="ECO:0000313" key="1">
    <source>
        <dbReference type="EMBL" id="AZT91625.1"/>
    </source>
</evidence>
<keyword evidence="1" id="KW-0238">DNA-binding</keyword>
<organism evidence="1 2">
    <name type="scientific">Caldicellulosiruptor changbaiensis</name>
    <dbReference type="NCBI Taxonomy" id="1222016"/>
    <lineage>
        <taxon>Bacteria</taxon>
        <taxon>Bacillati</taxon>
        <taxon>Bacillota</taxon>
        <taxon>Bacillota incertae sedis</taxon>
        <taxon>Caldicellulosiruptorales</taxon>
        <taxon>Caldicellulosiruptoraceae</taxon>
        <taxon>Caldicellulosiruptor</taxon>
    </lineage>
</organism>
<sequence>MHVTYKKRLKKLTYNIEEIAKLPGVSYKLASKLVDLKGFQKIQMGRRILIPKDLFWEWMKNNPEIKI</sequence>
<keyword evidence="2" id="KW-1185">Reference proteome</keyword>
<proteinExistence type="predicted"/>
<dbReference type="KEGG" id="ccha:ELD05_04060"/>
<gene>
    <name evidence="1" type="ORF">ELD05_04060</name>
</gene>